<dbReference type="GO" id="GO:0016851">
    <property type="term" value="F:magnesium chelatase activity"/>
    <property type="evidence" value="ECO:0007669"/>
    <property type="project" value="UniProtKB-EC"/>
</dbReference>
<dbReference type="RefSeq" id="WP_075740643.1">
    <property type="nucleotide sequence ID" value="NZ_CP016076.1"/>
</dbReference>
<dbReference type="KEGG" id="acad:UA74_14035"/>
<dbReference type="AlphaFoldDB" id="A0AAC9LDJ6"/>
<dbReference type="SUPFAM" id="SSF52540">
    <property type="entry name" value="P-loop containing nucleoside triphosphate hydrolases"/>
    <property type="match status" value="1"/>
</dbReference>
<dbReference type="Pfam" id="PF00158">
    <property type="entry name" value="Sigma54_activat"/>
    <property type="match status" value="1"/>
</dbReference>
<dbReference type="Gene3D" id="3.40.50.300">
    <property type="entry name" value="P-loop containing nucleotide triphosphate hydrolases"/>
    <property type="match status" value="1"/>
</dbReference>
<dbReference type="EMBL" id="CP016076">
    <property type="protein sequence ID" value="APU14865.1"/>
    <property type="molecule type" value="Genomic_DNA"/>
</dbReference>
<keyword evidence="3" id="KW-1185">Reference proteome</keyword>
<evidence type="ECO:0000313" key="3">
    <source>
        <dbReference type="Proteomes" id="UP000185511"/>
    </source>
</evidence>
<feature type="domain" description="Sigma-54 factor interaction" evidence="1">
    <location>
        <begin position="179"/>
        <end position="244"/>
    </location>
</feature>
<evidence type="ECO:0000259" key="1">
    <source>
        <dbReference type="Pfam" id="PF00158"/>
    </source>
</evidence>
<protein>
    <submittedName>
        <fullName evidence="2">Mg-chelatase subunit ChlI</fullName>
        <ecNumber evidence="2">6.6.1.1</ecNumber>
    </submittedName>
</protein>
<name>A0AAC9LDJ6_9PSEU</name>
<dbReference type="EC" id="6.6.1.1" evidence="2"/>
<dbReference type="InterPro" id="IPR027417">
    <property type="entry name" value="P-loop_NTPase"/>
</dbReference>
<dbReference type="InterPro" id="IPR002078">
    <property type="entry name" value="Sigma_54_int"/>
</dbReference>
<dbReference type="GO" id="GO:0005524">
    <property type="term" value="F:ATP binding"/>
    <property type="evidence" value="ECO:0007669"/>
    <property type="project" value="InterPro"/>
</dbReference>
<evidence type="ECO:0000313" key="2">
    <source>
        <dbReference type="EMBL" id="APU14865.1"/>
    </source>
</evidence>
<dbReference type="GO" id="GO:0006355">
    <property type="term" value="P:regulation of DNA-templated transcription"/>
    <property type="evidence" value="ECO:0007669"/>
    <property type="project" value="InterPro"/>
</dbReference>
<dbReference type="PANTHER" id="PTHR30267:SF2">
    <property type="entry name" value="PROTEIN PRKA"/>
    <property type="match status" value="1"/>
</dbReference>
<accession>A0AAC9LDJ6</accession>
<dbReference type="PANTHER" id="PTHR30267">
    <property type="entry name" value="PROTEIN KINASE PRKA"/>
    <property type="match status" value="1"/>
</dbReference>
<sequence>MSDLPVPAAPAIPDDLPATVGALRATGHRLRGVKAELRENLLAALRAGVDPWPGIVGFDRTVLPQLERALLAGHDVVLLGERGQGKTRLLRTLVGLLDEWAPVIRDAELGEHPFDPITPASLRRAAELGEDLPIGWVHRSARYTEKLATPDSSVGDLIGDVDPVKVAEGRSLGDPETIHFGLVPRAHRGIVAINELPDLAERIQVALLNVMEERDVQVRGYTLRLPLDVVVAATANPEDYTNRGRIITPLKDRFGAEIRTHYPLEIAAETALVRQEAELVAEVGDHLLEVLARFVRALRESTAVDQRSGVSARFAVAAAETVAAAALRRAARTGEADAVARPVDLDGVVPVLRGKIEFEAGEEGREEELLGHLLRRATADTARHLLAGVDLGPLAEAVAGTPVTTGERVTAEALLRALPELPATAEIAKRLGADPTGPAGPIASAVELALELLYLSRQLGKDTEDEQTVYGA</sequence>
<dbReference type="Proteomes" id="UP000185511">
    <property type="component" value="Chromosome"/>
</dbReference>
<keyword evidence="2" id="KW-0436">Ligase</keyword>
<reference evidence="3" key="1">
    <citation type="submission" date="2016-06" db="EMBL/GenBank/DDBJ databases">
        <title>Complete genome sequence of Actinoalloteichus fjordicus DSM 46855 (=ADI127-17), type strain of the new species Actinoalloteichus fjordicus.</title>
        <authorList>
            <person name="Ruckert C."/>
            <person name="Nouioui I."/>
            <person name="Willmese J."/>
            <person name="van Wezel G."/>
            <person name="Klenk H.-P."/>
            <person name="Kalinowski J."/>
            <person name="Zotchev S.B."/>
        </authorList>
    </citation>
    <scope>NUCLEOTIDE SEQUENCE [LARGE SCALE GENOMIC DNA]</scope>
    <source>
        <strain evidence="3">ADI127-7</strain>
    </source>
</reference>
<dbReference type="GO" id="GO:0004672">
    <property type="term" value="F:protein kinase activity"/>
    <property type="evidence" value="ECO:0007669"/>
    <property type="project" value="TreeGrafter"/>
</dbReference>
<dbReference type="FunFam" id="3.40.50.300:FF:000841">
    <property type="entry name" value="Magnesium protoporphyrin chelatase"/>
    <property type="match status" value="1"/>
</dbReference>
<gene>
    <name evidence="2" type="ORF">UA74_14035</name>
</gene>
<organism evidence="2 3">
    <name type="scientific">Actinoalloteichus fjordicus</name>
    <dbReference type="NCBI Taxonomy" id="1612552"/>
    <lineage>
        <taxon>Bacteria</taxon>
        <taxon>Bacillati</taxon>
        <taxon>Actinomycetota</taxon>
        <taxon>Actinomycetes</taxon>
        <taxon>Pseudonocardiales</taxon>
        <taxon>Pseudonocardiaceae</taxon>
        <taxon>Actinoalloteichus</taxon>
    </lineage>
</organism>
<proteinExistence type="predicted"/>